<dbReference type="RefSeq" id="WP_380589790.1">
    <property type="nucleotide sequence ID" value="NZ_JBHSQJ010000150.1"/>
</dbReference>
<dbReference type="EMBL" id="JBHSQJ010000150">
    <property type="protein sequence ID" value="MFC5911220.1"/>
    <property type="molecule type" value="Genomic_DNA"/>
</dbReference>
<evidence type="ECO:0008006" key="3">
    <source>
        <dbReference type="Google" id="ProtNLM"/>
    </source>
</evidence>
<evidence type="ECO:0000313" key="1">
    <source>
        <dbReference type="EMBL" id="MFC5911220.1"/>
    </source>
</evidence>
<dbReference type="Proteomes" id="UP001596174">
    <property type="component" value="Unassembled WGS sequence"/>
</dbReference>
<sequence length="291" mass="31924">MPAGDEFPELSALPEEIEEIEVRVTLRLRLSDWEALRAQARQAVAEAEPVDLQEQADRLEEVDAGPFGALAELLDPDVLVVGIDGVEALGAIVAVGLPGDGDEPDFSELFPLDEVLDDGPGGWLLTPRTAAVLHTQLVLLGSDAREELEELGDDPVEAESDSSVFGALPELTWRQDAIWRDRFIGALDALAGDLAEGDWPRPRCPAEEFALHIALLQADDSLSAEPGLIEHQVAGLPVHPYDYDWNGCRRGFFQDEGFLRLYDADPASPPPGYRPEEWFRPFGNLGRRDLD</sequence>
<reference evidence="2" key="1">
    <citation type="journal article" date="2019" name="Int. J. Syst. Evol. Microbiol.">
        <title>The Global Catalogue of Microorganisms (GCM) 10K type strain sequencing project: providing services to taxonomists for standard genome sequencing and annotation.</title>
        <authorList>
            <consortium name="The Broad Institute Genomics Platform"/>
            <consortium name="The Broad Institute Genome Sequencing Center for Infectious Disease"/>
            <person name="Wu L."/>
            <person name="Ma J."/>
        </authorList>
    </citation>
    <scope>NUCLEOTIDE SEQUENCE [LARGE SCALE GENOMIC DNA]</scope>
    <source>
        <strain evidence="2">JCM 4816</strain>
    </source>
</reference>
<comment type="caution">
    <text evidence="1">The sequence shown here is derived from an EMBL/GenBank/DDBJ whole genome shotgun (WGS) entry which is preliminary data.</text>
</comment>
<accession>A0ABW1G8X8</accession>
<evidence type="ECO:0000313" key="2">
    <source>
        <dbReference type="Proteomes" id="UP001596174"/>
    </source>
</evidence>
<name>A0ABW1G8X8_9ACTN</name>
<organism evidence="1 2">
    <name type="scientific">Streptacidiphilus monticola</name>
    <dbReference type="NCBI Taxonomy" id="2161674"/>
    <lineage>
        <taxon>Bacteria</taxon>
        <taxon>Bacillati</taxon>
        <taxon>Actinomycetota</taxon>
        <taxon>Actinomycetes</taxon>
        <taxon>Kitasatosporales</taxon>
        <taxon>Streptomycetaceae</taxon>
        <taxon>Streptacidiphilus</taxon>
    </lineage>
</organism>
<keyword evidence="2" id="KW-1185">Reference proteome</keyword>
<protein>
    <recommendedName>
        <fullName evidence="3">DUF4261 domain-containing protein</fullName>
    </recommendedName>
</protein>
<gene>
    <name evidence="1" type="ORF">ACFP3V_28950</name>
</gene>
<proteinExistence type="predicted"/>